<evidence type="ECO:0000256" key="5">
    <source>
        <dbReference type="ARBA" id="ARBA00023170"/>
    </source>
</evidence>
<evidence type="ECO:0000256" key="7">
    <source>
        <dbReference type="SAM" id="SignalP"/>
    </source>
</evidence>
<gene>
    <name evidence="9" type="primary">Tcrgv1</name>
    <name evidence="9" type="ORF">LOPRUF_R15120</name>
</gene>
<dbReference type="InterPro" id="IPR013783">
    <property type="entry name" value="Ig-like_fold"/>
</dbReference>
<accession>A0A7K8KPF1</accession>
<dbReference type="SMART" id="SM00406">
    <property type="entry name" value="IGv"/>
    <property type="match status" value="1"/>
</dbReference>
<reference evidence="9 10" key="1">
    <citation type="submission" date="2019-09" db="EMBL/GenBank/DDBJ databases">
        <title>Bird 10,000 Genomes (B10K) Project - Family phase.</title>
        <authorList>
            <person name="Zhang G."/>
        </authorList>
    </citation>
    <scope>NUCLEOTIDE SEQUENCE [LARGE SCALE GENOMIC DNA]</scope>
    <source>
        <strain evidence="9">B10K-CU-031-23</strain>
    </source>
</reference>
<evidence type="ECO:0000256" key="2">
    <source>
        <dbReference type="ARBA" id="ARBA00022692"/>
    </source>
</evidence>
<comment type="caution">
    <text evidence="9">The sequence shown here is derived from an EMBL/GenBank/DDBJ whole genome shotgun (WGS) entry which is preliminary data.</text>
</comment>
<dbReference type="AlphaFoldDB" id="A0A7K8KPF1"/>
<keyword evidence="7" id="KW-0732">Signal</keyword>
<evidence type="ECO:0000256" key="6">
    <source>
        <dbReference type="ARBA" id="ARBA00023319"/>
    </source>
</evidence>
<dbReference type="PANTHER" id="PTHR19256:SF65">
    <property type="entry name" value="T CELL RECEPTOR GAMMA CONSTANT 1-RELATED"/>
    <property type="match status" value="1"/>
</dbReference>
<feature type="non-terminal residue" evidence="9">
    <location>
        <position position="1"/>
    </location>
</feature>
<feature type="non-terminal residue" evidence="9">
    <location>
        <position position="117"/>
    </location>
</feature>
<evidence type="ECO:0000313" key="9">
    <source>
        <dbReference type="EMBL" id="NXE17345.1"/>
    </source>
</evidence>
<keyword evidence="5" id="KW-0675">Receptor</keyword>
<protein>
    <submittedName>
        <fullName evidence="9">TVC2 protein</fullName>
    </submittedName>
</protein>
<dbReference type="InterPro" id="IPR007110">
    <property type="entry name" value="Ig-like_dom"/>
</dbReference>
<keyword evidence="6" id="KW-0393">Immunoglobulin domain</keyword>
<name>A0A7K8KPF1_9AVES</name>
<dbReference type="OrthoDB" id="8924181at2759"/>
<organism evidence="9 10">
    <name type="scientific">Lophotis ruficrista</name>
    <dbReference type="NCBI Taxonomy" id="172689"/>
    <lineage>
        <taxon>Eukaryota</taxon>
        <taxon>Metazoa</taxon>
        <taxon>Chordata</taxon>
        <taxon>Craniata</taxon>
        <taxon>Vertebrata</taxon>
        <taxon>Euteleostomi</taxon>
        <taxon>Archelosauria</taxon>
        <taxon>Archosauria</taxon>
        <taxon>Dinosauria</taxon>
        <taxon>Saurischia</taxon>
        <taxon>Theropoda</taxon>
        <taxon>Coelurosauria</taxon>
        <taxon>Aves</taxon>
        <taxon>Neognathae</taxon>
        <taxon>Neoaves</taxon>
        <taxon>Otidimorphae</taxon>
        <taxon>Otidiformes</taxon>
        <taxon>Otididae</taxon>
        <taxon>Lophotis</taxon>
    </lineage>
</organism>
<dbReference type="InterPro" id="IPR036179">
    <property type="entry name" value="Ig-like_dom_sf"/>
</dbReference>
<keyword evidence="2" id="KW-0812">Transmembrane</keyword>
<feature type="signal peptide" evidence="7">
    <location>
        <begin position="1"/>
        <end position="18"/>
    </location>
</feature>
<evidence type="ECO:0000256" key="3">
    <source>
        <dbReference type="ARBA" id="ARBA00022989"/>
    </source>
</evidence>
<keyword evidence="3" id="KW-1133">Transmembrane helix</keyword>
<dbReference type="PANTHER" id="PTHR19256">
    <property type="entry name" value="T-CELL RECEPTOR GAMMA CHAIN"/>
    <property type="match status" value="1"/>
</dbReference>
<evidence type="ECO:0000256" key="4">
    <source>
        <dbReference type="ARBA" id="ARBA00023136"/>
    </source>
</evidence>
<dbReference type="EMBL" id="VWYV01004433">
    <property type="protein sequence ID" value="NXE17345.1"/>
    <property type="molecule type" value="Genomic_DNA"/>
</dbReference>
<dbReference type="SUPFAM" id="SSF48726">
    <property type="entry name" value="Immunoglobulin"/>
    <property type="match status" value="1"/>
</dbReference>
<keyword evidence="4" id="KW-0472">Membrane</keyword>
<dbReference type="Pfam" id="PF07686">
    <property type="entry name" value="V-set"/>
    <property type="match status" value="1"/>
</dbReference>
<dbReference type="InterPro" id="IPR051117">
    <property type="entry name" value="TRG_var/const_region"/>
</dbReference>
<feature type="domain" description="Ig-like" evidence="8">
    <location>
        <begin position="18"/>
        <end position="117"/>
    </location>
</feature>
<dbReference type="InterPro" id="IPR013106">
    <property type="entry name" value="Ig_V-set"/>
</dbReference>
<dbReference type="Proteomes" id="UP000533896">
    <property type="component" value="Unassembled WGS sequence"/>
</dbReference>
<evidence type="ECO:0000259" key="8">
    <source>
        <dbReference type="PROSITE" id="PS50835"/>
    </source>
</evidence>
<feature type="chain" id="PRO_5029766271" evidence="7">
    <location>
        <begin position="19"/>
        <end position="117"/>
    </location>
</feature>
<keyword evidence="10" id="KW-1185">Reference proteome</keyword>
<evidence type="ECO:0000256" key="1">
    <source>
        <dbReference type="ARBA" id="ARBA00004370"/>
    </source>
</evidence>
<sequence>YLPVCLFCFLSFFLDGQAQVILKQSQVSITRAQAKTAWIDCMVEGVPNFQSANIHWYRHIPSKGPERILYIGLGQSIYDDNSHTKKYSSVKKGTNTCSFSINDISSNDEGTYYCAYW</sequence>
<dbReference type="GO" id="GO:0016020">
    <property type="term" value="C:membrane"/>
    <property type="evidence" value="ECO:0007669"/>
    <property type="project" value="UniProtKB-SubCell"/>
</dbReference>
<evidence type="ECO:0000313" key="10">
    <source>
        <dbReference type="Proteomes" id="UP000533896"/>
    </source>
</evidence>
<proteinExistence type="predicted"/>
<comment type="subcellular location">
    <subcellularLocation>
        <location evidence="1">Membrane</location>
    </subcellularLocation>
</comment>
<dbReference type="PROSITE" id="PS50835">
    <property type="entry name" value="IG_LIKE"/>
    <property type="match status" value="1"/>
</dbReference>
<dbReference type="Gene3D" id="2.60.40.10">
    <property type="entry name" value="Immunoglobulins"/>
    <property type="match status" value="1"/>
</dbReference>